<accession>A0ABS9UVU9</accession>
<dbReference type="Pfam" id="PF13970">
    <property type="entry name" value="DUF4221"/>
    <property type="match status" value="1"/>
</dbReference>
<sequence>MKIDNTLVLLLFFLMSCSETSTSSYRLLSSNEVLAFHIDEHTPNASLGFLAFEDLLFNVVWEKNELQIYDIIQSKFVKRLNFDVEGDQGVGQIFGFHVHNLDSIFLFGQVAPFVYLTDTSGVLKHRLRYEIPDGYTSAFVHPHYFVSPPVVKGEEMIVKTHVNGSYREFTNDLLSSSHLVYALNLKNGKVRLMNHLYPDDYLKGGLKHFEPSMAMGKDKVVYSLFGDHRLFYAASFEEELSSVEAASEYLDSNLKLLPTGGERLETMQYMNTSSRYDNLIYDSYRNLYYRFAYPSLDLTDINDIQRLRIAPGPFVIMVLDEELNVLGETYFEAGRYLPNNFFVHKDGLYISTNHPDNPENEEDEFKFELLEIRNELPN</sequence>
<proteinExistence type="predicted"/>
<comment type="caution">
    <text evidence="1">The sequence shown here is derived from an EMBL/GenBank/DDBJ whole genome shotgun (WGS) entry which is preliminary data.</text>
</comment>
<dbReference type="PROSITE" id="PS51257">
    <property type="entry name" value="PROKAR_LIPOPROTEIN"/>
    <property type="match status" value="1"/>
</dbReference>
<name>A0ABS9UVU9_9BACT</name>
<dbReference type="RefSeq" id="WP_241346242.1">
    <property type="nucleotide sequence ID" value="NZ_JAKZGP010000003.1"/>
</dbReference>
<protein>
    <submittedName>
        <fullName evidence="1">DUF4221 domain-containing protein</fullName>
    </submittedName>
</protein>
<evidence type="ECO:0000313" key="1">
    <source>
        <dbReference type="EMBL" id="MCH7408199.1"/>
    </source>
</evidence>
<dbReference type="Proteomes" id="UP001165489">
    <property type="component" value="Unassembled WGS sequence"/>
</dbReference>
<reference evidence="1" key="1">
    <citation type="submission" date="2022-03" db="EMBL/GenBank/DDBJ databases">
        <title>De novo assembled genomes of Belliella spp. (Cyclobacteriaceae) strains.</title>
        <authorList>
            <person name="Szabo A."/>
            <person name="Korponai K."/>
            <person name="Felfoldi T."/>
        </authorList>
    </citation>
    <scope>NUCLEOTIDE SEQUENCE</scope>
    <source>
        <strain evidence="1">DSM 111904</strain>
    </source>
</reference>
<dbReference type="InterPro" id="IPR025316">
    <property type="entry name" value="DUF4221"/>
</dbReference>
<keyword evidence="2" id="KW-1185">Reference proteome</keyword>
<evidence type="ECO:0000313" key="2">
    <source>
        <dbReference type="Proteomes" id="UP001165489"/>
    </source>
</evidence>
<dbReference type="EMBL" id="JAKZGP010000003">
    <property type="protein sequence ID" value="MCH7408199.1"/>
    <property type="molecule type" value="Genomic_DNA"/>
</dbReference>
<gene>
    <name evidence="1" type="ORF">MM239_02240</name>
</gene>
<organism evidence="1 2">
    <name type="scientific">Belliella filtrata</name>
    <dbReference type="NCBI Taxonomy" id="2923435"/>
    <lineage>
        <taxon>Bacteria</taxon>
        <taxon>Pseudomonadati</taxon>
        <taxon>Bacteroidota</taxon>
        <taxon>Cytophagia</taxon>
        <taxon>Cytophagales</taxon>
        <taxon>Cyclobacteriaceae</taxon>
        <taxon>Belliella</taxon>
    </lineage>
</organism>